<protein>
    <recommendedName>
        <fullName evidence="4">Flagellar assembly protein FliH</fullName>
    </recommendedName>
</protein>
<accession>A0A4R3M4F7</accession>
<evidence type="ECO:0000313" key="2">
    <source>
        <dbReference type="EMBL" id="TCT07922.1"/>
    </source>
</evidence>
<feature type="region of interest" description="Disordered" evidence="1">
    <location>
        <begin position="1"/>
        <end position="40"/>
    </location>
</feature>
<sequence>MHAIARHLPDFARPGTRPAIAAPPRHPAAPVSPLAPAAPDPADLVREALERGRREGEAAAYAAFERSRAEDATRAAEGRAADRAAWAEAEAARLADALETAIDRVEADLSERIARTLIPALDAALRARALAELEDLMVPLLAREDRPVFKISGPADLIDRLRMRLGDPPACLFEPAEAPDVQVVIGETVLETRLADWAERLRQSVV</sequence>
<feature type="compositionally biased region" description="Low complexity" evidence="1">
    <location>
        <begin position="18"/>
        <end position="40"/>
    </location>
</feature>
<comment type="caution">
    <text evidence="2">The sequence shown here is derived from an EMBL/GenBank/DDBJ whole genome shotgun (WGS) entry which is preliminary data.</text>
</comment>
<proteinExistence type="predicted"/>
<organism evidence="2 3">
    <name type="scientific">Aquabacter spiritensis</name>
    <dbReference type="NCBI Taxonomy" id="933073"/>
    <lineage>
        <taxon>Bacteria</taxon>
        <taxon>Pseudomonadati</taxon>
        <taxon>Pseudomonadota</taxon>
        <taxon>Alphaproteobacteria</taxon>
        <taxon>Hyphomicrobiales</taxon>
        <taxon>Xanthobacteraceae</taxon>
        <taxon>Aquabacter</taxon>
    </lineage>
</organism>
<gene>
    <name evidence="2" type="ORF">EDC64_101441</name>
</gene>
<reference evidence="2 3" key="1">
    <citation type="submission" date="2019-03" db="EMBL/GenBank/DDBJ databases">
        <title>Genomic Encyclopedia of Type Strains, Phase IV (KMG-IV): sequencing the most valuable type-strain genomes for metagenomic binning, comparative biology and taxonomic classification.</title>
        <authorList>
            <person name="Goeker M."/>
        </authorList>
    </citation>
    <scope>NUCLEOTIDE SEQUENCE [LARGE SCALE GENOMIC DNA]</scope>
    <source>
        <strain evidence="2 3">DSM 9035</strain>
    </source>
</reference>
<dbReference type="Proteomes" id="UP000294664">
    <property type="component" value="Unassembled WGS sequence"/>
</dbReference>
<evidence type="ECO:0000256" key="1">
    <source>
        <dbReference type="SAM" id="MobiDB-lite"/>
    </source>
</evidence>
<evidence type="ECO:0000313" key="3">
    <source>
        <dbReference type="Proteomes" id="UP000294664"/>
    </source>
</evidence>
<keyword evidence="3" id="KW-1185">Reference proteome</keyword>
<dbReference type="EMBL" id="SMAI01000001">
    <property type="protein sequence ID" value="TCT07922.1"/>
    <property type="molecule type" value="Genomic_DNA"/>
</dbReference>
<evidence type="ECO:0008006" key="4">
    <source>
        <dbReference type="Google" id="ProtNLM"/>
    </source>
</evidence>
<name>A0A4R3M4F7_9HYPH</name>
<dbReference type="AlphaFoldDB" id="A0A4R3M4F7"/>